<accession>A0A1M5HQ19</accession>
<organism evidence="1 2">
    <name type="scientific">Cnuella takakiae</name>
    <dbReference type="NCBI Taxonomy" id="1302690"/>
    <lineage>
        <taxon>Bacteria</taxon>
        <taxon>Pseudomonadati</taxon>
        <taxon>Bacteroidota</taxon>
        <taxon>Chitinophagia</taxon>
        <taxon>Chitinophagales</taxon>
        <taxon>Chitinophagaceae</taxon>
        <taxon>Cnuella</taxon>
    </lineage>
</organism>
<dbReference type="Proteomes" id="UP000184368">
    <property type="component" value="Unassembled WGS sequence"/>
</dbReference>
<dbReference type="Gene3D" id="3.30.70.1230">
    <property type="entry name" value="Nucleotide cyclase"/>
    <property type="match status" value="1"/>
</dbReference>
<gene>
    <name evidence="1" type="ORF">SAMN05444008_1209</name>
</gene>
<evidence type="ECO:0000313" key="1">
    <source>
        <dbReference type="EMBL" id="SHG18030.1"/>
    </source>
</evidence>
<dbReference type="EMBL" id="FQUO01000020">
    <property type="protein sequence ID" value="SHG18030.1"/>
    <property type="molecule type" value="Genomic_DNA"/>
</dbReference>
<name>A0A1M5HQ19_9BACT</name>
<protein>
    <submittedName>
        <fullName evidence="1">Adenylate and Guanylate cyclase catalytic domain-containing protein</fullName>
    </submittedName>
</protein>
<dbReference type="AlphaFoldDB" id="A0A1M5HQ19"/>
<dbReference type="SUPFAM" id="SSF55073">
    <property type="entry name" value="Nucleotide cyclase"/>
    <property type="match status" value="1"/>
</dbReference>
<evidence type="ECO:0000313" key="2">
    <source>
        <dbReference type="Proteomes" id="UP000184368"/>
    </source>
</evidence>
<proteinExistence type="predicted"/>
<keyword evidence="2" id="KW-1185">Reference proteome</keyword>
<dbReference type="STRING" id="1302690.BUE76_00375"/>
<sequence>MIYNSYTNRLKGIVAEGRNKSNLNKGMDHFNLNLLSKTDSRKKVIQEQRAFSNSMHLSAQPLGAILNGEHLKNAKLGQHPDFVYLKGTDDVEYHYIVSVFIDIQGSTNLHKKYDLEDIFRITNTIQSAAIHTCIALGGHVQRLQGDGVFAYFGSKAMDKNMAVEKAVTACSMFTYFVQNDLKDLFLEDGIENINTRIGIDFGDDDDVLWANFGLMDVSELTTNSLHTSLASKMQAYASRNGIVVGQYVKDRLDTGTIIFDLVRDADGQVKRYIFEIPEKNFRYTQYAFDWFKFLKTLPFVGVGADGKLYIINQNEADRMAKLRNTAALLSSGTAYLNGTGTITPDQKGVQHQPHRFHYGK</sequence>
<dbReference type="InterPro" id="IPR029787">
    <property type="entry name" value="Nucleotide_cyclase"/>
</dbReference>
<reference evidence="1 2" key="1">
    <citation type="submission" date="2016-11" db="EMBL/GenBank/DDBJ databases">
        <authorList>
            <person name="Jaros S."/>
            <person name="Januszkiewicz K."/>
            <person name="Wedrychowicz H."/>
        </authorList>
    </citation>
    <scope>NUCLEOTIDE SEQUENCE [LARGE SCALE GENOMIC DNA]</scope>
    <source>
        <strain evidence="1 2">DSM 26897</strain>
    </source>
</reference>